<dbReference type="Pfam" id="PF01479">
    <property type="entry name" value="S4"/>
    <property type="match status" value="1"/>
</dbReference>
<dbReference type="Gene3D" id="3.30.1370.160">
    <property type="match status" value="1"/>
</dbReference>
<dbReference type="Pfam" id="PF17774">
    <property type="entry name" value="YlmH_RBD"/>
    <property type="match status" value="1"/>
</dbReference>
<dbReference type="PANTHER" id="PTHR13633">
    <property type="entry name" value="MITOCHONDRIAL TRANSCRIPTION RESCUE FACTOR 1"/>
    <property type="match status" value="1"/>
</dbReference>
<dbReference type="Proteomes" id="UP000051307">
    <property type="component" value="Unassembled WGS sequence"/>
</dbReference>
<dbReference type="eggNOG" id="COG2302">
    <property type="taxonomic scope" value="Bacteria"/>
</dbReference>
<dbReference type="RefSeq" id="WP_025014379.1">
    <property type="nucleotide sequence ID" value="NZ_AZFU01000044.1"/>
</dbReference>
<organism evidence="3 4">
    <name type="scientific">Lactobacillus kitasatonis DSM 16761 = JCM 1039</name>
    <dbReference type="NCBI Taxonomy" id="1423767"/>
    <lineage>
        <taxon>Bacteria</taxon>
        <taxon>Bacillati</taxon>
        <taxon>Bacillota</taxon>
        <taxon>Bacilli</taxon>
        <taxon>Lactobacillales</taxon>
        <taxon>Lactobacillaceae</taxon>
        <taxon>Lactobacillus</taxon>
    </lineage>
</organism>
<accession>A0A0R1V9R6</accession>
<evidence type="ECO:0000256" key="1">
    <source>
        <dbReference type="PROSITE-ProRule" id="PRU00182"/>
    </source>
</evidence>
<evidence type="ECO:0000313" key="3">
    <source>
        <dbReference type="EMBL" id="KRM02234.1"/>
    </source>
</evidence>
<dbReference type="CDD" id="cd00165">
    <property type="entry name" value="S4"/>
    <property type="match status" value="1"/>
</dbReference>
<comment type="caution">
    <text evidence="3">The sequence shown here is derived from an EMBL/GenBank/DDBJ whole genome shotgun (WGS) entry which is preliminary data.</text>
</comment>
<dbReference type="PROSITE" id="PS50889">
    <property type="entry name" value="S4"/>
    <property type="match status" value="1"/>
</dbReference>
<dbReference type="InterPro" id="IPR036986">
    <property type="entry name" value="S4_RNA-bd_sf"/>
</dbReference>
<dbReference type="AlphaFoldDB" id="A0A0R1V9R6"/>
<protein>
    <submittedName>
        <fullName evidence="3">Cell-division protein</fullName>
    </submittedName>
</protein>
<dbReference type="InterPro" id="IPR002942">
    <property type="entry name" value="S4_RNA-bd"/>
</dbReference>
<evidence type="ECO:0000313" key="4">
    <source>
        <dbReference type="Proteomes" id="UP000051307"/>
    </source>
</evidence>
<dbReference type="GO" id="GO:0003723">
    <property type="term" value="F:RNA binding"/>
    <property type="evidence" value="ECO:0007669"/>
    <property type="project" value="UniProtKB-KW"/>
</dbReference>
<dbReference type="EMBL" id="AZFU01000044">
    <property type="protein sequence ID" value="KRM02234.1"/>
    <property type="molecule type" value="Genomic_DNA"/>
</dbReference>
<dbReference type="Gene3D" id="3.30.70.330">
    <property type="match status" value="1"/>
</dbReference>
<dbReference type="SUPFAM" id="SSF55174">
    <property type="entry name" value="Alpha-L RNA-binding motif"/>
    <property type="match status" value="1"/>
</dbReference>
<dbReference type="PATRIC" id="fig|1423767.3.peg.1903"/>
<evidence type="ECO:0000259" key="2">
    <source>
        <dbReference type="SMART" id="SM00363"/>
    </source>
</evidence>
<gene>
    <name evidence="3" type="ORF">FC59_GL001836</name>
</gene>
<dbReference type="PANTHER" id="PTHR13633:SF3">
    <property type="entry name" value="MITOCHONDRIAL TRANSCRIPTION RESCUE FACTOR 1"/>
    <property type="match status" value="1"/>
</dbReference>
<dbReference type="OrthoDB" id="9812787at2"/>
<dbReference type="Gene3D" id="3.10.290.10">
    <property type="entry name" value="RNA-binding S4 domain"/>
    <property type="match status" value="1"/>
</dbReference>
<proteinExistence type="predicted"/>
<dbReference type="InterPro" id="IPR040591">
    <property type="entry name" value="RqcP2_RBD"/>
</dbReference>
<dbReference type="InterPro" id="IPR012677">
    <property type="entry name" value="Nucleotide-bd_a/b_plait_sf"/>
</dbReference>
<feature type="domain" description="RNA-binding S4" evidence="2">
    <location>
        <begin position="186"/>
        <end position="243"/>
    </location>
</feature>
<sequence>MKRRQASKFYPHFNQEERPVIDYFTGLFNQLIFKHESILTDFLDPAKRDILRTIVGSDAFIQEYGGYPDAEKKRVFLSEEWVNLRPEDYQIQPYEIDYPQKFIQINHSAVLGTLANSGIDTDTFGDIITDGNGKWQFFAKKELADFFEEQIDRIGRAQVKLKPITFKEVLVPEDDSVEKTEIVASMRIDAVLSGISKQSRGQIQKMISSQLVKLNWHDVTDSNIMVKENDVLSLRHFGRILIEDISATRKGKYKVVLKLWQTKKRN</sequence>
<dbReference type="SMART" id="SM00363">
    <property type="entry name" value="S4"/>
    <property type="match status" value="1"/>
</dbReference>
<name>A0A0R1V9R6_9LACO</name>
<reference evidence="3 4" key="1">
    <citation type="journal article" date="2015" name="Genome Announc.">
        <title>Expanding the biotechnology potential of lactobacilli through comparative genomics of 213 strains and associated genera.</title>
        <authorList>
            <person name="Sun Z."/>
            <person name="Harris H.M."/>
            <person name="McCann A."/>
            <person name="Guo C."/>
            <person name="Argimon S."/>
            <person name="Zhang W."/>
            <person name="Yang X."/>
            <person name="Jeffery I.B."/>
            <person name="Cooney J.C."/>
            <person name="Kagawa T.F."/>
            <person name="Liu W."/>
            <person name="Song Y."/>
            <person name="Salvetti E."/>
            <person name="Wrobel A."/>
            <person name="Rasinkangas P."/>
            <person name="Parkhill J."/>
            <person name="Rea M.C."/>
            <person name="O'Sullivan O."/>
            <person name="Ritari J."/>
            <person name="Douillard F.P."/>
            <person name="Paul Ross R."/>
            <person name="Yang R."/>
            <person name="Briner A.E."/>
            <person name="Felis G.E."/>
            <person name="de Vos W.M."/>
            <person name="Barrangou R."/>
            <person name="Klaenhammer T.R."/>
            <person name="Caufield P.W."/>
            <person name="Cui Y."/>
            <person name="Zhang H."/>
            <person name="O'Toole P.W."/>
        </authorList>
    </citation>
    <scope>NUCLEOTIDE SEQUENCE [LARGE SCALE GENOMIC DNA]</scope>
    <source>
        <strain evidence="3 4">DSM 16761</strain>
    </source>
</reference>
<keyword evidence="1" id="KW-0694">RNA-binding</keyword>